<dbReference type="FunFam" id="3.30.300.30:FF:000008">
    <property type="entry name" value="2,3-dihydroxybenzoate-AMP ligase"/>
    <property type="match status" value="1"/>
</dbReference>
<dbReference type="Proteomes" id="UP000598467">
    <property type="component" value="Unassembled WGS sequence"/>
</dbReference>
<accession>A0A926S4C8</accession>
<dbReference type="InterPro" id="IPR025110">
    <property type="entry name" value="AMP-bd_C"/>
</dbReference>
<dbReference type="InterPro" id="IPR045851">
    <property type="entry name" value="AMP-bd_C_sf"/>
</dbReference>
<dbReference type="EC" id="6.2.1.44" evidence="6"/>
<dbReference type="GO" id="GO:0016874">
    <property type="term" value="F:ligase activity"/>
    <property type="evidence" value="ECO:0007669"/>
    <property type="project" value="UniProtKB-KW"/>
</dbReference>
<comment type="caution">
    <text evidence="10">The sequence shown here is derived from an EMBL/GenBank/DDBJ whole genome shotgun (WGS) entry which is preliminary data.</text>
</comment>
<feature type="domain" description="AMP-dependent synthetase/ligase" evidence="8">
    <location>
        <begin position="29"/>
        <end position="395"/>
    </location>
</feature>
<evidence type="ECO:0000256" key="6">
    <source>
        <dbReference type="ARBA" id="ARBA00066616"/>
    </source>
</evidence>
<dbReference type="Pfam" id="PF13193">
    <property type="entry name" value="AMP-binding_C"/>
    <property type="match status" value="1"/>
</dbReference>
<dbReference type="InterPro" id="IPR000873">
    <property type="entry name" value="AMP-dep_synth/lig_dom"/>
</dbReference>
<keyword evidence="2" id="KW-0436">Ligase</keyword>
<evidence type="ECO:0000256" key="3">
    <source>
        <dbReference type="ARBA" id="ARBA00022832"/>
    </source>
</evidence>
<reference evidence="10" key="1">
    <citation type="submission" date="2020-05" db="EMBL/GenBank/DDBJ databases">
        <title>Identification of trans-AT polyketide cluster in two marine bacteria, producers of a novel glutaramide-containing polyketide sesbanimide D and analogs.</title>
        <authorList>
            <person name="Kacar D."/>
            <person name="Rodriguez P."/>
            <person name="Canedo L."/>
            <person name="Gonzalez E."/>
            <person name="Galan B."/>
            <person name="De La Calle F."/>
            <person name="Garcia J.L."/>
        </authorList>
    </citation>
    <scope>NUCLEOTIDE SEQUENCE</scope>
    <source>
        <strain evidence="10">PHM038</strain>
    </source>
</reference>
<organism evidence="10 11">
    <name type="scientific">Roseibium aggregatum</name>
    <dbReference type="NCBI Taxonomy" id="187304"/>
    <lineage>
        <taxon>Bacteria</taxon>
        <taxon>Pseudomonadati</taxon>
        <taxon>Pseudomonadota</taxon>
        <taxon>Alphaproteobacteria</taxon>
        <taxon>Hyphomicrobiales</taxon>
        <taxon>Stappiaceae</taxon>
        <taxon>Roseibium</taxon>
    </lineage>
</organism>
<evidence type="ECO:0000259" key="8">
    <source>
        <dbReference type="Pfam" id="PF00501"/>
    </source>
</evidence>
<gene>
    <name evidence="10" type="ORF">HK439_01615</name>
</gene>
<proteinExistence type="inferred from homology"/>
<evidence type="ECO:0000259" key="9">
    <source>
        <dbReference type="Pfam" id="PF13193"/>
    </source>
</evidence>
<comment type="similarity">
    <text evidence="1">Belongs to the ATP-dependent AMP-binding enzyme family.</text>
</comment>
<sequence>MRLPSTVEPNAANGVPLSPLSLLDRSIIVYADKLAVAHGERRWTYREFGDLVRRMAGALEERGIGPGDTVSIVSANRPEMLAAHFAVPMLGAVLNTINTRLDVETIRYILDHCSAQAVIADKACVDQVAEACGDVPLYCLRPEDEEGPGEALDLLDGKGMVADWPFMERVKSEWQPIAINYTSGTTGSPKGVIYHHRGAYINALNNNLALGFDRTVTYLWTLPMFHCNGWCHTWAVTAAGGTHVCLEGVDPGEIVAALKDFGVTNMACAPVVLYMMLERLEKQADFRPERPVRVATGGAAPTSALIERMDALGFSLVHLYGLTESYGPATGMLPDPVIEQESAAVRAAFSARQGHGLPSGIRVEVKRSDGTPVTQDGIDMGEIMLAGPSIMGGYHADPVATSIAFEGGMFHTGDLAVVHPDGAMEIRDRAKDIIITGGENVSSLEVESVLHRHPRVLLAAVVAAPHPKWGETPWAFIQLNDAEGDAPSEEDIIAFCRDHLAGFKLPRRIIFRELPRTATGKVQKFALRQQAVEMQKEDA</sequence>
<dbReference type="RefSeq" id="WP_190289619.1">
    <property type="nucleotide sequence ID" value="NZ_JABFCZ010000002.1"/>
</dbReference>
<protein>
    <recommendedName>
        <fullName evidence="7">3-methylmercaptopropionyl-CoA ligase</fullName>
        <ecNumber evidence="6">6.2.1.44</ecNumber>
    </recommendedName>
</protein>
<dbReference type="Gene3D" id="3.30.300.30">
    <property type="match status" value="1"/>
</dbReference>
<evidence type="ECO:0000313" key="10">
    <source>
        <dbReference type="EMBL" id="MBD1544945.1"/>
    </source>
</evidence>
<keyword evidence="3" id="KW-0276">Fatty acid metabolism</keyword>
<dbReference type="SUPFAM" id="SSF56801">
    <property type="entry name" value="Acetyl-CoA synthetase-like"/>
    <property type="match status" value="1"/>
</dbReference>
<name>A0A926S4C8_9HYPH</name>
<evidence type="ECO:0000256" key="1">
    <source>
        <dbReference type="ARBA" id="ARBA00006432"/>
    </source>
</evidence>
<evidence type="ECO:0000313" key="11">
    <source>
        <dbReference type="Proteomes" id="UP000598467"/>
    </source>
</evidence>
<dbReference type="EMBL" id="JABFCZ010000002">
    <property type="protein sequence ID" value="MBD1544945.1"/>
    <property type="molecule type" value="Genomic_DNA"/>
</dbReference>
<dbReference type="GO" id="GO:0006631">
    <property type="term" value="P:fatty acid metabolic process"/>
    <property type="evidence" value="ECO:0007669"/>
    <property type="project" value="UniProtKB-KW"/>
</dbReference>
<comment type="catalytic activity">
    <reaction evidence="5">
        <text>3-(methylsulfanyl)propanoate + ATP + CoA = 3-(methylsulfanyl)propanoyl-CoA + AMP + diphosphate</text>
        <dbReference type="Rhea" id="RHEA:43052"/>
        <dbReference type="ChEBI" id="CHEBI:30616"/>
        <dbReference type="ChEBI" id="CHEBI:33019"/>
        <dbReference type="ChEBI" id="CHEBI:49016"/>
        <dbReference type="ChEBI" id="CHEBI:57287"/>
        <dbReference type="ChEBI" id="CHEBI:82815"/>
        <dbReference type="ChEBI" id="CHEBI:456215"/>
        <dbReference type="EC" id="6.2.1.44"/>
    </reaction>
    <physiologicalReaction direction="left-to-right" evidence="5">
        <dbReference type="Rhea" id="RHEA:43053"/>
    </physiologicalReaction>
</comment>
<evidence type="ECO:0000256" key="5">
    <source>
        <dbReference type="ARBA" id="ARBA00051915"/>
    </source>
</evidence>
<evidence type="ECO:0000256" key="4">
    <source>
        <dbReference type="ARBA" id="ARBA00023098"/>
    </source>
</evidence>
<keyword evidence="4" id="KW-0443">Lipid metabolism</keyword>
<dbReference type="InterPro" id="IPR042099">
    <property type="entry name" value="ANL_N_sf"/>
</dbReference>
<evidence type="ECO:0000256" key="2">
    <source>
        <dbReference type="ARBA" id="ARBA00022598"/>
    </source>
</evidence>
<dbReference type="PANTHER" id="PTHR43859">
    <property type="entry name" value="ACYL-ACTIVATING ENZYME"/>
    <property type="match status" value="1"/>
</dbReference>
<dbReference type="Pfam" id="PF00501">
    <property type="entry name" value="AMP-binding"/>
    <property type="match status" value="1"/>
</dbReference>
<dbReference type="AlphaFoldDB" id="A0A926S4C8"/>
<dbReference type="Gene3D" id="3.40.50.12780">
    <property type="entry name" value="N-terminal domain of ligase-like"/>
    <property type="match status" value="1"/>
</dbReference>
<dbReference type="InterPro" id="IPR020845">
    <property type="entry name" value="AMP-binding_CS"/>
</dbReference>
<evidence type="ECO:0000256" key="7">
    <source>
        <dbReference type="ARBA" id="ARBA00067668"/>
    </source>
</evidence>
<dbReference type="PANTHER" id="PTHR43859:SF4">
    <property type="entry name" value="BUTANOATE--COA LIGASE AAE1-RELATED"/>
    <property type="match status" value="1"/>
</dbReference>
<feature type="domain" description="AMP-binding enzyme C-terminal" evidence="9">
    <location>
        <begin position="445"/>
        <end position="521"/>
    </location>
</feature>
<dbReference type="PROSITE" id="PS00455">
    <property type="entry name" value="AMP_BINDING"/>
    <property type="match status" value="1"/>
</dbReference>